<evidence type="ECO:0000259" key="2">
    <source>
        <dbReference type="Pfam" id="PF17762"/>
    </source>
</evidence>
<dbReference type="Proteomes" id="UP001221686">
    <property type="component" value="Unassembled WGS sequence"/>
</dbReference>
<dbReference type="SUPFAM" id="SSF109709">
    <property type="entry name" value="KorB DNA-binding domain-like"/>
    <property type="match status" value="1"/>
</dbReference>
<evidence type="ECO:0000313" key="3">
    <source>
        <dbReference type="EMBL" id="MDC0719428.1"/>
    </source>
</evidence>
<reference evidence="3 4" key="1">
    <citation type="submission" date="2022-11" db="EMBL/GenBank/DDBJ databases">
        <title>Minimal conservation of predation-associated metabolite biosynthetic gene clusters underscores biosynthetic potential of Myxococcota including descriptions for ten novel species: Archangium lansinium sp. nov., Myxococcus landrumus sp. nov., Nannocystis bai.</title>
        <authorList>
            <person name="Ahearne A."/>
            <person name="Stevens C."/>
            <person name="Dowd S."/>
        </authorList>
    </citation>
    <scope>NUCLEOTIDE SEQUENCE [LARGE SCALE GENOMIC DNA]</scope>
    <source>
        <strain evidence="3 4">BB15-2</strain>
    </source>
</reference>
<accession>A0ABT5E1W9</accession>
<evidence type="ECO:0000256" key="1">
    <source>
        <dbReference type="SAM" id="MobiDB-lite"/>
    </source>
</evidence>
<feature type="domain" description="ParB/Spo0J HTH" evidence="2">
    <location>
        <begin position="277"/>
        <end position="353"/>
    </location>
</feature>
<dbReference type="Pfam" id="PF17762">
    <property type="entry name" value="HTH_ParB"/>
    <property type="match status" value="1"/>
</dbReference>
<gene>
    <name evidence="3" type="ORF">POL25_21155</name>
</gene>
<dbReference type="InterPro" id="IPR041468">
    <property type="entry name" value="HTH_ParB/Spo0J"/>
</dbReference>
<evidence type="ECO:0000313" key="4">
    <source>
        <dbReference type="Proteomes" id="UP001221686"/>
    </source>
</evidence>
<comment type="caution">
    <text evidence="3">The sequence shown here is derived from an EMBL/GenBank/DDBJ whole genome shotgun (WGS) entry which is preliminary data.</text>
</comment>
<dbReference type="Gene3D" id="1.10.10.2830">
    <property type="match status" value="1"/>
</dbReference>
<proteinExistence type="predicted"/>
<sequence>MASKSTKKAPTNRAAATAAKPAQAGKPKSAKPTKAAAKVAEEEAASAIAPSWCYAAAVACDLVLRDLEWQATRRAKSLPRWEDGGVVPCFLAVLVREGPGVLERVHELLPSCPRDWRGWAAERDALFEKAGVVLDFRKLADRQVVQVSPHHIELATDPKHSMFDRRALLPPDRGLAESIKAVGEVVEVLQLTPHEDEDGTTRLYSGSGSRRTQATRLANRLLLEEWMQQVRRTNDGKRATLAPPVLIRTVHAMVRREGKARTVAAVVANQMRLEEDLIREADGVEQLLAAGYRLEDVAARTGKSLRTVTNLHSLNKLAAELRDEVTQGKLPAVVAYRLAMEPSKKRQVEAARATDSYKTGGPRCQAIDCYLAGQPLPVVAPKKPTMASRTIHAAAERLAAASLPAELGPFVLMAKAMAGDHDAMAALPPQIRGAFVDPAKQAKQRLRWQEAGFDETSQMAWMAASDEIGPEQAKRLQGVGALPEHLNLSPTVHLLDEVEEESWGLASDTVTLGSLLDDFIINEAQVAADAGRDGQRVTTYAEHEELRWSRRGFTSEETASWRQATQTPSLESGCSSEMAAALRDSGVTPAMLLLAPTGDLLGKYVASWDFETNERLSLGLFVMEAGLEVAEVLKDAASSDQRFATGGEALALLEAEDAAE</sequence>
<organism evidence="3 4">
    <name type="scientific">Nannocystis bainbridge</name>
    <dbReference type="NCBI Taxonomy" id="2995303"/>
    <lineage>
        <taxon>Bacteria</taxon>
        <taxon>Pseudomonadati</taxon>
        <taxon>Myxococcota</taxon>
        <taxon>Polyangia</taxon>
        <taxon>Nannocystales</taxon>
        <taxon>Nannocystaceae</taxon>
        <taxon>Nannocystis</taxon>
    </lineage>
</organism>
<feature type="region of interest" description="Disordered" evidence="1">
    <location>
        <begin position="1"/>
        <end position="35"/>
    </location>
</feature>
<dbReference type="RefSeq" id="WP_272087939.1">
    <property type="nucleotide sequence ID" value="NZ_JAQNDL010000002.1"/>
</dbReference>
<dbReference type="EMBL" id="JAQNDL010000002">
    <property type="protein sequence ID" value="MDC0719428.1"/>
    <property type="molecule type" value="Genomic_DNA"/>
</dbReference>
<dbReference type="PANTHER" id="PTHR33375:SF1">
    <property type="entry name" value="CHROMOSOME-PARTITIONING PROTEIN PARB-RELATED"/>
    <property type="match status" value="1"/>
</dbReference>
<dbReference type="PANTHER" id="PTHR33375">
    <property type="entry name" value="CHROMOSOME-PARTITIONING PROTEIN PARB-RELATED"/>
    <property type="match status" value="1"/>
</dbReference>
<feature type="compositionally biased region" description="Low complexity" evidence="1">
    <location>
        <begin position="8"/>
        <end position="35"/>
    </location>
</feature>
<protein>
    <recommendedName>
        <fullName evidence="2">ParB/Spo0J HTH domain-containing protein</fullName>
    </recommendedName>
</protein>
<name>A0ABT5E1W9_9BACT</name>
<keyword evidence="4" id="KW-1185">Reference proteome</keyword>
<dbReference type="InterPro" id="IPR050336">
    <property type="entry name" value="Chromosome_partition/occlusion"/>
</dbReference>